<dbReference type="EMBL" id="CM042020">
    <property type="protein sequence ID" value="KAI3820443.1"/>
    <property type="molecule type" value="Genomic_DNA"/>
</dbReference>
<organism evidence="1 2">
    <name type="scientific">Smallanthus sonchifolius</name>
    <dbReference type="NCBI Taxonomy" id="185202"/>
    <lineage>
        <taxon>Eukaryota</taxon>
        <taxon>Viridiplantae</taxon>
        <taxon>Streptophyta</taxon>
        <taxon>Embryophyta</taxon>
        <taxon>Tracheophyta</taxon>
        <taxon>Spermatophyta</taxon>
        <taxon>Magnoliopsida</taxon>
        <taxon>eudicotyledons</taxon>
        <taxon>Gunneridae</taxon>
        <taxon>Pentapetalae</taxon>
        <taxon>asterids</taxon>
        <taxon>campanulids</taxon>
        <taxon>Asterales</taxon>
        <taxon>Asteraceae</taxon>
        <taxon>Asteroideae</taxon>
        <taxon>Heliantheae alliance</taxon>
        <taxon>Millerieae</taxon>
        <taxon>Smallanthus</taxon>
    </lineage>
</organism>
<evidence type="ECO:0000313" key="1">
    <source>
        <dbReference type="EMBL" id="KAI3820443.1"/>
    </source>
</evidence>
<reference evidence="1 2" key="2">
    <citation type="journal article" date="2022" name="Mol. Ecol. Resour.">
        <title>The genomes of chicory, endive, great burdock and yacon provide insights into Asteraceae paleo-polyploidization history and plant inulin production.</title>
        <authorList>
            <person name="Fan W."/>
            <person name="Wang S."/>
            <person name="Wang H."/>
            <person name="Wang A."/>
            <person name="Jiang F."/>
            <person name="Liu H."/>
            <person name="Zhao H."/>
            <person name="Xu D."/>
            <person name="Zhang Y."/>
        </authorList>
    </citation>
    <scope>NUCLEOTIDE SEQUENCE [LARGE SCALE GENOMIC DNA]</scope>
    <source>
        <strain evidence="2">cv. Yunnan</strain>
        <tissue evidence="1">Leaves</tissue>
    </source>
</reference>
<sequence>MWKLCEWVRAVRPVGDLGPLYPFTVGVYVALMMAQIDVLRKKGHFYSEIINESLIESFQPSGYSGHVCDALDGWFARKFNQISTFGAVLDMVTDRLPTHSTCRGGLECEEEAGIPRCISIRYYLRRKAYGKLFQLQAMMEINVYKSKPWELAGK</sequence>
<reference evidence="2" key="1">
    <citation type="journal article" date="2022" name="Mol. Ecol. Resour.">
        <title>The genomes of chicory, endive, great burdock and yacon provide insights into Asteraceae palaeo-polyploidization history and plant inulin production.</title>
        <authorList>
            <person name="Fan W."/>
            <person name="Wang S."/>
            <person name="Wang H."/>
            <person name="Wang A."/>
            <person name="Jiang F."/>
            <person name="Liu H."/>
            <person name="Zhao H."/>
            <person name="Xu D."/>
            <person name="Zhang Y."/>
        </authorList>
    </citation>
    <scope>NUCLEOTIDE SEQUENCE [LARGE SCALE GENOMIC DNA]</scope>
    <source>
        <strain evidence="2">cv. Yunnan</strain>
    </source>
</reference>
<proteinExistence type="predicted"/>
<dbReference type="Proteomes" id="UP001056120">
    <property type="component" value="Linkage Group LG03"/>
</dbReference>
<name>A0ACB9JL95_9ASTR</name>
<gene>
    <name evidence="1" type="ORF">L1987_07990</name>
</gene>
<comment type="caution">
    <text evidence="1">The sequence shown here is derived from an EMBL/GenBank/DDBJ whole genome shotgun (WGS) entry which is preliminary data.</text>
</comment>
<protein>
    <submittedName>
        <fullName evidence="1">Uncharacterized protein</fullName>
    </submittedName>
</protein>
<keyword evidence="2" id="KW-1185">Reference proteome</keyword>
<evidence type="ECO:0000313" key="2">
    <source>
        <dbReference type="Proteomes" id="UP001056120"/>
    </source>
</evidence>
<accession>A0ACB9JL95</accession>